<dbReference type="GeneID" id="28858626"/>
<name>A0A179F1X4_METCM</name>
<accession>A0A179F1X4</accession>
<organism evidence="1 2">
    <name type="scientific">Pochonia chlamydosporia 170</name>
    <dbReference type="NCBI Taxonomy" id="1380566"/>
    <lineage>
        <taxon>Eukaryota</taxon>
        <taxon>Fungi</taxon>
        <taxon>Dikarya</taxon>
        <taxon>Ascomycota</taxon>
        <taxon>Pezizomycotina</taxon>
        <taxon>Sordariomycetes</taxon>
        <taxon>Hypocreomycetidae</taxon>
        <taxon>Hypocreales</taxon>
        <taxon>Clavicipitaceae</taxon>
        <taxon>Pochonia</taxon>
    </lineage>
</organism>
<dbReference type="RefSeq" id="XP_018137481.1">
    <property type="nucleotide sequence ID" value="XM_018294632.1"/>
</dbReference>
<dbReference type="KEGG" id="pchm:VFPPC_16879"/>
<proteinExistence type="predicted"/>
<evidence type="ECO:0000313" key="2">
    <source>
        <dbReference type="Proteomes" id="UP000078397"/>
    </source>
</evidence>
<sequence>MARYAAGEHRYPRSHPYSDGVTASNVRVREAHFSAGVNVVVRGPRLIVKAMSSALVVVGTDMLDTDSCPEYVLRTSTTILELGSWVGSERQG</sequence>
<dbReference type="Proteomes" id="UP000078397">
    <property type="component" value="Unassembled WGS sequence"/>
</dbReference>
<dbReference type="EMBL" id="LSBJ02000011">
    <property type="protein sequence ID" value="OAQ59457.1"/>
    <property type="molecule type" value="Genomic_DNA"/>
</dbReference>
<comment type="caution">
    <text evidence="1">The sequence shown here is derived from an EMBL/GenBank/DDBJ whole genome shotgun (WGS) entry which is preliminary data.</text>
</comment>
<reference evidence="1 2" key="1">
    <citation type="journal article" date="2016" name="PLoS Pathog.">
        <title>Biosynthesis of antibiotic leucinostatins in bio-control fungus Purpureocillium lilacinum and their inhibition on phytophthora revealed by genome mining.</title>
        <authorList>
            <person name="Wang G."/>
            <person name="Liu Z."/>
            <person name="Lin R."/>
            <person name="Li E."/>
            <person name="Mao Z."/>
            <person name="Ling J."/>
            <person name="Yang Y."/>
            <person name="Yin W.B."/>
            <person name="Xie B."/>
        </authorList>
    </citation>
    <scope>NUCLEOTIDE SEQUENCE [LARGE SCALE GENOMIC DNA]</scope>
    <source>
        <strain evidence="1">170</strain>
    </source>
</reference>
<dbReference type="AlphaFoldDB" id="A0A179F1X4"/>
<gene>
    <name evidence="1" type="ORF">VFPPC_16879</name>
</gene>
<keyword evidence="2" id="KW-1185">Reference proteome</keyword>
<evidence type="ECO:0000313" key="1">
    <source>
        <dbReference type="EMBL" id="OAQ59457.1"/>
    </source>
</evidence>
<protein>
    <submittedName>
        <fullName evidence="1">Uncharacterized protein</fullName>
    </submittedName>
</protein>